<reference evidence="1 2" key="1">
    <citation type="submission" date="2018-11" db="EMBL/GenBank/DDBJ databases">
        <authorList>
            <consortium name="Pathogen Informatics"/>
        </authorList>
    </citation>
    <scope>NUCLEOTIDE SEQUENCE [LARGE SCALE GENOMIC DNA]</scope>
    <source>
        <strain evidence="1 2">Zambia</strain>
    </source>
</reference>
<dbReference type="EMBL" id="UZAI01000133">
    <property type="protein sequence ID" value="VDO48987.1"/>
    <property type="molecule type" value="Genomic_DNA"/>
</dbReference>
<dbReference type="Proteomes" id="UP000277204">
    <property type="component" value="Unassembled WGS sequence"/>
</dbReference>
<accession>A0A183LA64</accession>
<name>A0A183LA64_9TREM</name>
<proteinExistence type="predicted"/>
<sequence>MVVEGSQQETMDPGFVLLGTRQQGVPVILIELVHPGGFDLVSPSFTLSTTGSKPYNKPKRPVKDKEGRPITEIQQQRYRWVEYFEELLNRPAPMNPPDIKAAPTDHPINLNPPTKEGIRMAIRQIKSGKATGSDNIPAEALNVDKRTFWKLLRHYGVPEKIVIIIRNSYDGLQCKVVHGRQLTDAFQVRTGIRQGCLLSPFLFLLVVDWITKTSTSEGRHGIQWTAQNHLDDLDLTDDLALLSLTHEQRQPM</sequence>
<dbReference type="PANTHER" id="PTHR47027">
    <property type="entry name" value="REVERSE TRANSCRIPTASE DOMAIN-CONTAINING PROTEIN"/>
    <property type="match status" value="1"/>
</dbReference>
<gene>
    <name evidence="1" type="ORF">SMRZ_LOCUS689</name>
</gene>
<evidence type="ECO:0000313" key="2">
    <source>
        <dbReference type="Proteomes" id="UP000277204"/>
    </source>
</evidence>
<protein>
    <submittedName>
        <fullName evidence="1">Uncharacterized protein</fullName>
    </submittedName>
</protein>
<keyword evidence="2" id="KW-1185">Reference proteome</keyword>
<dbReference type="AlphaFoldDB" id="A0A183LA64"/>
<dbReference type="PANTHER" id="PTHR47027:SF25">
    <property type="entry name" value="REVERSE TRANSCRIPTASE DOMAIN-CONTAINING PROTEIN"/>
    <property type="match status" value="1"/>
</dbReference>
<evidence type="ECO:0000313" key="1">
    <source>
        <dbReference type="EMBL" id="VDO48987.1"/>
    </source>
</evidence>
<organism evidence="1 2">
    <name type="scientific">Schistosoma margrebowiei</name>
    <dbReference type="NCBI Taxonomy" id="48269"/>
    <lineage>
        <taxon>Eukaryota</taxon>
        <taxon>Metazoa</taxon>
        <taxon>Spiralia</taxon>
        <taxon>Lophotrochozoa</taxon>
        <taxon>Platyhelminthes</taxon>
        <taxon>Trematoda</taxon>
        <taxon>Digenea</taxon>
        <taxon>Strigeidida</taxon>
        <taxon>Schistosomatoidea</taxon>
        <taxon>Schistosomatidae</taxon>
        <taxon>Schistosoma</taxon>
    </lineage>
</organism>